<proteinExistence type="predicted"/>
<accession>A0AAV1RZ00</accession>
<name>A0AAV1RZ00_9ROSI</name>
<organism evidence="1 2">
    <name type="scientific">Dovyalis caffra</name>
    <dbReference type="NCBI Taxonomy" id="77055"/>
    <lineage>
        <taxon>Eukaryota</taxon>
        <taxon>Viridiplantae</taxon>
        <taxon>Streptophyta</taxon>
        <taxon>Embryophyta</taxon>
        <taxon>Tracheophyta</taxon>
        <taxon>Spermatophyta</taxon>
        <taxon>Magnoliopsida</taxon>
        <taxon>eudicotyledons</taxon>
        <taxon>Gunneridae</taxon>
        <taxon>Pentapetalae</taxon>
        <taxon>rosids</taxon>
        <taxon>fabids</taxon>
        <taxon>Malpighiales</taxon>
        <taxon>Salicaceae</taxon>
        <taxon>Flacourtieae</taxon>
        <taxon>Dovyalis</taxon>
    </lineage>
</organism>
<dbReference type="AlphaFoldDB" id="A0AAV1RZ00"/>
<dbReference type="EMBL" id="CAWUPB010001160">
    <property type="protein sequence ID" value="CAK7340742.1"/>
    <property type="molecule type" value="Genomic_DNA"/>
</dbReference>
<dbReference type="Proteomes" id="UP001314170">
    <property type="component" value="Unassembled WGS sequence"/>
</dbReference>
<evidence type="ECO:0000313" key="2">
    <source>
        <dbReference type="Proteomes" id="UP001314170"/>
    </source>
</evidence>
<comment type="caution">
    <text evidence="1">The sequence shown here is derived from an EMBL/GenBank/DDBJ whole genome shotgun (WGS) entry which is preliminary data.</text>
</comment>
<reference evidence="1 2" key="1">
    <citation type="submission" date="2024-01" db="EMBL/GenBank/DDBJ databases">
        <authorList>
            <person name="Waweru B."/>
        </authorList>
    </citation>
    <scope>NUCLEOTIDE SEQUENCE [LARGE SCALE GENOMIC DNA]</scope>
</reference>
<gene>
    <name evidence="1" type="ORF">DCAF_LOCUS15828</name>
</gene>
<evidence type="ECO:0000313" key="1">
    <source>
        <dbReference type="EMBL" id="CAK7340742.1"/>
    </source>
</evidence>
<keyword evidence="2" id="KW-1185">Reference proteome</keyword>
<sequence>MDGEEVKVPMSESMLKKQKRNEEWALVKKEKQLALKKELIFNRAKQYVKQHDESKRSLLGLSVKLDSRKVKNFQIPEPWRRNLETCKRALAVSAKLKKQNTTDK</sequence>
<protein>
    <submittedName>
        <fullName evidence="1">Uncharacterized protein</fullName>
    </submittedName>
</protein>